<feature type="transmembrane region" description="Helical" evidence="3">
    <location>
        <begin position="350"/>
        <end position="375"/>
    </location>
</feature>
<dbReference type="InterPro" id="IPR017850">
    <property type="entry name" value="Alkaline_phosphatase_core_sf"/>
</dbReference>
<dbReference type="Gene3D" id="3.40.720.10">
    <property type="entry name" value="Alkaline Phosphatase, subunit A"/>
    <property type="match status" value="1"/>
</dbReference>
<dbReference type="SUPFAM" id="SSF53649">
    <property type="entry name" value="Alkaline phosphatase-like"/>
    <property type="match status" value="1"/>
</dbReference>
<feature type="transmembrane region" description="Helical" evidence="3">
    <location>
        <begin position="91"/>
        <end position="111"/>
    </location>
</feature>
<accession>A0ABT2J6D6</accession>
<evidence type="ECO:0000256" key="1">
    <source>
        <dbReference type="ARBA" id="ARBA00022679"/>
    </source>
</evidence>
<proteinExistence type="inferred from homology"/>
<feature type="transmembrane region" description="Helical" evidence="3">
    <location>
        <begin position="66"/>
        <end position="85"/>
    </location>
</feature>
<dbReference type="PROSITE" id="PS00379">
    <property type="entry name" value="CDP_ALCOHOL_P_TRANSF"/>
    <property type="match status" value="1"/>
</dbReference>
<feature type="transmembrane region" description="Helical" evidence="3">
    <location>
        <begin position="387"/>
        <end position="405"/>
    </location>
</feature>
<feature type="transmembrane region" description="Helical" evidence="3">
    <location>
        <begin position="297"/>
        <end position="315"/>
    </location>
</feature>
<sequence length="782" mass="82431">MAGPSGSPVRTLSAAAGGQVVLLGVLAAVAGLGTAGWTAGLAVGAAGLVALAVAARRSGVSAFGPADLVTLGRAVLVVGVTALVADGSAPVPLLVALAAVALSLDAVDGRLARRTGTVSAFGARFDMEVDAFLILILSVHVAGDLGPWVLVIGLMRYGFVAAGWTRGWLRAPLPVSLFRKTVAAAQGIVLVVAASGVLGTLGSVVVVGAALVALVWSFGRDLLWLREQRVVEPKPATPLRRALAAVATGLACALVLFALLAPNDLSRYTPVAFARLPVEAILVAGLVLVLPPRPRAVAAVAAGAGLGLLTIVKLFDLGFNETLARPFDPVFDWTFLGPGLDFLRGSAGGFVATMAVVGAVALALGLVGSMVWSVLRLSRIVVGHRTRATRTVLVFGLVWAILAMFEVRIVPHVPVAARSAASAAYQDVRQIRAGLLDPARFTKEAADDDFRHTPGSELLTALRGKDVLVTFVESYGRVAVEDSAVAADVDAVLDAGTDRLRAAGFDSRSAFLESSTSGGGSWFAHATLQSGLWINNQHRYDALTASDRLTLSNAFRRAGWRTVGVAPAISRAWPEGGYFGFEQIYDAHNVGYEGPRYAYAKMPDQYTLAHFERAERDRPEPVMAEIDLVSSHSPFAPLPTLVDWDEVGDGSVFDPQPAAGTKGSEIWPDPVKVTRAYGDAIEYSLSTLVSYVETHGDDDLVLVVVGDHQPAPIVTGDNATWDVPITVIAKDPAVLDRIDHWHWQPGMNPSENAPVWRMDSFRDRFLRAFGPRTEPSSSASGR</sequence>
<protein>
    <submittedName>
        <fullName evidence="4">CDP-alcohol phosphatidyltransferase family protein</fullName>
    </submittedName>
</protein>
<keyword evidence="5" id="KW-1185">Reference proteome</keyword>
<gene>
    <name evidence="4" type="ORF">JT362_09875</name>
</gene>
<dbReference type="EMBL" id="JAFFZE010000009">
    <property type="protein sequence ID" value="MCT2583423.1"/>
    <property type="molecule type" value="Genomic_DNA"/>
</dbReference>
<organism evidence="4 5">
    <name type="scientific">Actinophytocola gossypii</name>
    <dbReference type="NCBI Taxonomy" id="2812003"/>
    <lineage>
        <taxon>Bacteria</taxon>
        <taxon>Bacillati</taxon>
        <taxon>Actinomycetota</taxon>
        <taxon>Actinomycetes</taxon>
        <taxon>Pseudonocardiales</taxon>
        <taxon>Pseudonocardiaceae</taxon>
    </lineage>
</organism>
<comment type="similarity">
    <text evidence="2">Belongs to the CDP-alcohol phosphatidyltransferase class-I family.</text>
</comment>
<dbReference type="InterPro" id="IPR000462">
    <property type="entry name" value="CDP-OH_P_trans"/>
</dbReference>
<keyword evidence="3" id="KW-0472">Membrane</keyword>
<feature type="transmembrane region" description="Helical" evidence="3">
    <location>
        <begin position="37"/>
        <end position="54"/>
    </location>
</feature>
<dbReference type="InterPro" id="IPR048254">
    <property type="entry name" value="CDP_ALCOHOL_P_TRANSF_CS"/>
</dbReference>
<reference evidence="4 5" key="1">
    <citation type="submission" date="2021-02" db="EMBL/GenBank/DDBJ databases">
        <title>Actinophytocola xerophila sp. nov., isolated from soil of cotton cropping field.</title>
        <authorList>
            <person name="Huang R."/>
            <person name="Chen X."/>
            <person name="Ge X."/>
            <person name="Liu W."/>
        </authorList>
    </citation>
    <scope>NUCLEOTIDE SEQUENCE [LARGE SCALE GENOMIC DNA]</scope>
    <source>
        <strain evidence="4 5">S1-96</strain>
    </source>
</reference>
<name>A0ABT2J6D6_9PSEU</name>
<dbReference type="InterPro" id="IPR043130">
    <property type="entry name" value="CDP-OH_PTrfase_TM_dom"/>
</dbReference>
<dbReference type="Pfam" id="PF01066">
    <property type="entry name" value="CDP-OH_P_transf"/>
    <property type="match status" value="1"/>
</dbReference>
<feature type="transmembrane region" description="Helical" evidence="3">
    <location>
        <begin position="185"/>
        <end position="218"/>
    </location>
</feature>
<keyword evidence="1 2" id="KW-0808">Transferase</keyword>
<evidence type="ECO:0000313" key="5">
    <source>
        <dbReference type="Proteomes" id="UP001156441"/>
    </source>
</evidence>
<feature type="transmembrane region" description="Helical" evidence="3">
    <location>
        <begin position="272"/>
        <end position="290"/>
    </location>
</feature>
<dbReference type="Proteomes" id="UP001156441">
    <property type="component" value="Unassembled WGS sequence"/>
</dbReference>
<evidence type="ECO:0000313" key="4">
    <source>
        <dbReference type="EMBL" id="MCT2583423.1"/>
    </source>
</evidence>
<feature type="transmembrane region" description="Helical" evidence="3">
    <location>
        <begin position="239"/>
        <end position="260"/>
    </location>
</feature>
<dbReference type="Gene3D" id="1.20.120.1760">
    <property type="match status" value="1"/>
</dbReference>
<feature type="transmembrane region" description="Helical" evidence="3">
    <location>
        <begin position="132"/>
        <end position="165"/>
    </location>
</feature>
<evidence type="ECO:0000256" key="2">
    <source>
        <dbReference type="RuleBase" id="RU003750"/>
    </source>
</evidence>
<keyword evidence="3" id="KW-1133">Transmembrane helix</keyword>
<keyword evidence="3" id="KW-0812">Transmembrane</keyword>
<comment type="caution">
    <text evidence="4">The sequence shown here is derived from an EMBL/GenBank/DDBJ whole genome shotgun (WGS) entry which is preliminary data.</text>
</comment>
<evidence type="ECO:0000256" key="3">
    <source>
        <dbReference type="SAM" id="Phobius"/>
    </source>
</evidence>